<keyword evidence="13" id="KW-1185">Reference proteome</keyword>
<evidence type="ECO:0000259" key="10">
    <source>
        <dbReference type="Pfam" id="PF13614"/>
    </source>
</evidence>
<dbReference type="NCBIfam" id="TIGR01007">
    <property type="entry name" value="eps_fam"/>
    <property type="match status" value="1"/>
</dbReference>
<evidence type="ECO:0000256" key="4">
    <source>
        <dbReference type="ARBA" id="ARBA00022741"/>
    </source>
</evidence>
<keyword evidence="6" id="KW-0067">ATP-binding</keyword>
<dbReference type="EMBL" id="FNQC01000013">
    <property type="protein sequence ID" value="SDZ40304.1"/>
    <property type="molecule type" value="Genomic_DNA"/>
</dbReference>
<evidence type="ECO:0000256" key="8">
    <source>
        <dbReference type="ARBA" id="ARBA00051245"/>
    </source>
</evidence>
<organism evidence="12 13">
    <name type="scientific">Rhodonellum ikkaensis</name>
    <dbReference type="NCBI Taxonomy" id="336829"/>
    <lineage>
        <taxon>Bacteria</taxon>
        <taxon>Pseudomonadati</taxon>
        <taxon>Bacteroidota</taxon>
        <taxon>Cytophagia</taxon>
        <taxon>Cytophagales</taxon>
        <taxon>Cytophagaceae</taxon>
        <taxon>Rhodonellum</taxon>
    </lineage>
</organism>
<reference evidence="12 13" key="1">
    <citation type="submission" date="2016-10" db="EMBL/GenBank/DDBJ databases">
        <authorList>
            <person name="Varghese N."/>
            <person name="Submissions S."/>
        </authorList>
    </citation>
    <scope>NUCLEOTIDE SEQUENCE [LARGE SCALE GENOMIC DNA]</scope>
    <source>
        <strain evidence="12 13">DSM 17997</strain>
    </source>
</reference>
<dbReference type="InterPro" id="IPR027417">
    <property type="entry name" value="P-loop_NTPase"/>
</dbReference>
<dbReference type="PANTHER" id="PTHR32309">
    <property type="entry name" value="TYROSINE-PROTEIN KINASE"/>
    <property type="match status" value="1"/>
</dbReference>
<feature type="transmembrane region" description="Helical" evidence="9">
    <location>
        <begin position="514"/>
        <end position="535"/>
    </location>
</feature>
<keyword evidence="3" id="KW-0808">Transferase</keyword>
<keyword evidence="9" id="KW-0472">Membrane</keyword>
<evidence type="ECO:0000256" key="6">
    <source>
        <dbReference type="ARBA" id="ARBA00022840"/>
    </source>
</evidence>
<proteinExistence type="inferred from homology"/>
<dbReference type="CDD" id="cd05387">
    <property type="entry name" value="BY-kinase"/>
    <property type="match status" value="1"/>
</dbReference>
<keyword evidence="9" id="KW-0812">Transmembrane</keyword>
<evidence type="ECO:0000256" key="1">
    <source>
        <dbReference type="ARBA" id="ARBA00007316"/>
    </source>
</evidence>
<dbReference type="PANTHER" id="PTHR32309:SF13">
    <property type="entry name" value="FERRIC ENTEROBACTIN TRANSPORT PROTEIN FEPE"/>
    <property type="match status" value="1"/>
</dbReference>
<evidence type="ECO:0000313" key="13">
    <source>
        <dbReference type="Proteomes" id="UP000199663"/>
    </source>
</evidence>
<evidence type="ECO:0000259" key="11">
    <source>
        <dbReference type="Pfam" id="PF13807"/>
    </source>
</evidence>
<accession>A0A1H3SQT0</accession>
<comment type="similarity">
    <text evidence="1">Belongs to the CpsD/CapB family.</text>
</comment>
<dbReference type="InterPro" id="IPR050445">
    <property type="entry name" value="Bact_polysacc_biosynth/exp"/>
</dbReference>
<keyword evidence="9" id="KW-1133">Transmembrane helix</keyword>
<keyword evidence="7" id="KW-0829">Tyrosine-protein kinase</keyword>
<dbReference type="Proteomes" id="UP000199663">
    <property type="component" value="Unassembled WGS sequence"/>
</dbReference>
<dbReference type="InterPro" id="IPR032807">
    <property type="entry name" value="GNVR"/>
</dbReference>
<evidence type="ECO:0000313" key="12">
    <source>
        <dbReference type="EMBL" id="SDZ40304.1"/>
    </source>
</evidence>
<evidence type="ECO:0000256" key="7">
    <source>
        <dbReference type="ARBA" id="ARBA00023137"/>
    </source>
</evidence>
<feature type="transmembrane region" description="Helical" evidence="9">
    <location>
        <begin position="29"/>
        <end position="47"/>
    </location>
</feature>
<evidence type="ECO:0000256" key="5">
    <source>
        <dbReference type="ARBA" id="ARBA00022777"/>
    </source>
</evidence>
<evidence type="ECO:0000256" key="9">
    <source>
        <dbReference type="SAM" id="Phobius"/>
    </source>
</evidence>
<dbReference type="Pfam" id="PF13614">
    <property type="entry name" value="AAA_31"/>
    <property type="match status" value="1"/>
</dbReference>
<dbReference type="EC" id="2.7.10.2" evidence="2"/>
<feature type="domain" description="AAA" evidence="10">
    <location>
        <begin position="597"/>
        <end position="717"/>
    </location>
</feature>
<dbReference type="InterPro" id="IPR025669">
    <property type="entry name" value="AAA_dom"/>
</dbReference>
<evidence type="ECO:0000256" key="3">
    <source>
        <dbReference type="ARBA" id="ARBA00022679"/>
    </source>
</evidence>
<comment type="caution">
    <text evidence="12">The sequence shown here is derived from an EMBL/GenBank/DDBJ whole genome shotgun (WGS) entry which is preliminary data.</text>
</comment>
<evidence type="ECO:0000256" key="2">
    <source>
        <dbReference type="ARBA" id="ARBA00011903"/>
    </source>
</evidence>
<feature type="domain" description="Tyrosine-protein kinase G-rich" evidence="11">
    <location>
        <begin position="455"/>
        <end position="529"/>
    </location>
</feature>
<comment type="catalytic activity">
    <reaction evidence="8">
        <text>L-tyrosyl-[protein] + ATP = O-phospho-L-tyrosyl-[protein] + ADP + H(+)</text>
        <dbReference type="Rhea" id="RHEA:10596"/>
        <dbReference type="Rhea" id="RHEA-COMP:10136"/>
        <dbReference type="Rhea" id="RHEA-COMP:20101"/>
        <dbReference type="ChEBI" id="CHEBI:15378"/>
        <dbReference type="ChEBI" id="CHEBI:30616"/>
        <dbReference type="ChEBI" id="CHEBI:46858"/>
        <dbReference type="ChEBI" id="CHEBI:61978"/>
        <dbReference type="ChEBI" id="CHEBI:456216"/>
        <dbReference type="EC" id="2.7.10.2"/>
    </reaction>
</comment>
<sequence>MQENPPKLSTSEIDILNPNRILEKTLSNWYIFLGSVFISTILAFYITKETTPIYESEGLLLISEDKNNLSLDIFSSTGGPSENTSLQNEIVNLQTYSLAYETVKQLDLNVSYFKENFFRLKPIYNKYPIKVQANWEKPQLINALFKIIPGKENEFIVEIEVSANTQIYTKQFGGKADVYSPFKGGDLGPFQGEYGQIISNPYFEFSIFNGQNENFESVYFKIQGDGSLAKKYKSMVNIGPESKGNTALLLKIAHPDKEIGELYINTLMTTFLASDLKIKSLISQQSLEFIQNQITTVADSLNQYENELQSYRTINRITNLSEKGSNILNETVKLDDELNKQNLRLEYYKNLQKYLTDPEGGNLIVPSVIGIEDPIFNNTVTNLLNLQNEKSGLKGVLAGDSFSYIRELNNKIENLKNNLKESNTNAILNISNHIDRLQDMISVVEKDFNQLPEVERNLTSIQRRFKINESIYTFLLQRKAETEIQKASTITKHRVLDAAMLNSSPISPKLSRNLAIGVSLGVSIPLLFLIIWSIFYHKVVDPKEVENLLNIPVLGFVPREKEKNNILVHNPKSIITESFRTIRSNLAIRFDFKNKGTIMVTSTRPGEGKTYISIKIASAYAALGKKTILVGMDLRKPAISKELNLIHNKFGVTTFLTQEGEAWENLIQATDQEDLEVLNAGPYLERSTELINTKKFERLMASLKEHYDFVIIDTSPIGLVSETLDLTKYTDINLFVLRQNYSFINQVQVANDLKEKMGFNNFYVVVNDMHKFGLNRHNYVYGYGYSYNSYSEDEPKGGLFRKIFR</sequence>
<dbReference type="Gene3D" id="3.40.50.300">
    <property type="entry name" value="P-loop containing nucleotide triphosphate hydrolases"/>
    <property type="match status" value="1"/>
</dbReference>
<protein>
    <recommendedName>
        <fullName evidence="2">non-specific protein-tyrosine kinase</fullName>
        <ecNumber evidence="2">2.7.10.2</ecNumber>
    </recommendedName>
</protein>
<keyword evidence="5" id="KW-0418">Kinase</keyword>
<name>A0A1H3SQT0_9BACT</name>
<gene>
    <name evidence="12" type="ORF">SAMN05444412_11318</name>
</gene>
<dbReference type="InterPro" id="IPR005702">
    <property type="entry name" value="Wzc-like_C"/>
</dbReference>
<dbReference type="SUPFAM" id="SSF52540">
    <property type="entry name" value="P-loop containing nucleoside triphosphate hydrolases"/>
    <property type="match status" value="1"/>
</dbReference>
<dbReference type="Pfam" id="PF13807">
    <property type="entry name" value="GNVR"/>
    <property type="match status" value="1"/>
</dbReference>
<dbReference type="RefSeq" id="WP_019599145.1">
    <property type="nucleotide sequence ID" value="NZ_FNQC01000013.1"/>
</dbReference>
<keyword evidence="4" id="KW-0547">Nucleotide-binding</keyword>